<dbReference type="AlphaFoldDB" id="A0A023EWW5"/>
<dbReference type="SUPFAM" id="SSF82771">
    <property type="entry name" value="GIY-YIG endonuclease"/>
    <property type="match status" value="1"/>
</dbReference>
<dbReference type="EMBL" id="GBBI01005095">
    <property type="protein sequence ID" value="JAC13617.1"/>
    <property type="molecule type" value="mRNA"/>
</dbReference>
<name>A0A023EWW5_TRIIF</name>
<reference evidence="2" key="1">
    <citation type="journal article" date="2014" name="PLoS Negl. Trop. Dis.">
        <title>An updated insight into the Sialotranscriptome of Triatoma infestans: developmental stage and geographic variations.</title>
        <authorList>
            <person name="Schwarz A."/>
            <person name="Medrano-Mercado N."/>
            <person name="Schaub G.A."/>
            <person name="Struchiner C.J."/>
            <person name="Bargues M.D."/>
            <person name="Levy M.Z."/>
            <person name="Ribeiro J.M."/>
        </authorList>
    </citation>
    <scope>NUCLEOTIDE SEQUENCE</scope>
    <source>
        <strain evidence="2">Chile</strain>
        <tissue evidence="2">Salivary glands</tissue>
    </source>
</reference>
<evidence type="ECO:0000259" key="1">
    <source>
        <dbReference type="PROSITE" id="PS50878"/>
    </source>
</evidence>
<dbReference type="InterPro" id="IPR035901">
    <property type="entry name" value="GIY-YIG_endonuc_sf"/>
</dbReference>
<accession>A0A023EWW5</accession>
<proteinExistence type="evidence at transcript level"/>
<dbReference type="Pfam" id="PF26215">
    <property type="entry name" value="HTH_animal"/>
    <property type="match status" value="1"/>
</dbReference>
<sequence length="872" mass="102793">NQNKKYIITYYKNSIKRTNIISKLNSLKQNMNNLTIPNFILKPLINLENNFNKAFLQQKKNKDFFNKLAVQLIKKEIKQTYWHSQKIKKENNNIFEKLKNSIPETADKIKNLISIHSPNIINLKTHSINIKNSKIAKINIKNPYGKPNSKTTIISSNLEKNKNQFNGLKYYNNLNQKNRIINKTNTHIPNNIKNFLSLGSNFNTKPLNNKIKSRNIIKMITDVENILNNINTSESHKNIIRNEISMTIQNYVKKQITKNKNIQYTNDLTLKQLNINLMHKEINSDAIKLKKFLKNNPTITIVKSDKTKQLVFINETELNTKINSLLEDKNTYKNIRKNPIDELQKSTEKYIKKLVKYNYYDKTDINTLQEKNPVVPKLYPLIKIHKENHPIRPIVDCTNSLFKKLENTIFKTPLKMLAQQNEFDIKNAMEIKNKIKNIQNNNELIMVSYDVIALYPIIPLISAYKIINQKWEIIKNYTKIKSKTIFMEGLKLILENTYFKYQNRFFKQTSGLPMGGTLSSYIAGIIMNDIIQTSITETKIKPLIITKYIDDLLIIIKENENDTFFNKINNIHPKIKFTMEKEKNNMLNYLDMTIVRNQKSFNTKYYKKNITADTYLNYYSNHPKHIINNSAKNLIYRAIKLTDPIYYGETKKSIFKILTDNAYPVKMCYTYWNSITIQQNQDKQLTKNNTINNINTQTKSQEIYKYYSVTQIDKLTTQIRNIFKKYNIYEIKIANTMNNKIIKYIPKHKDIDETFLQKELVYEIICECQNSYIGHTKNFLKTRINQHIKSLNSKTGSETALMKHYRQTNHNFDFANAKVIDREKNITKRKILEAINIQLKLNKIVNDRSECAQIKSYKNIINNLKHHIVETK</sequence>
<keyword evidence="2" id="KW-0808">Transferase</keyword>
<dbReference type="PROSITE" id="PS50878">
    <property type="entry name" value="RT_POL"/>
    <property type="match status" value="1"/>
</dbReference>
<evidence type="ECO:0000313" key="2">
    <source>
        <dbReference type="EMBL" id="JAC13617.1"/>
    </source>
</evidence>
<dbReference type="PANTHER" id="PTHR21301:SF10">
    <property type="entry name" value="REVERSE TRANSCRIPTASE DOMAIN-CONTAINING PROTEIN"/>
    <property type="match status" value="1"/>
</dbReference>
<dbReference type="InterPro" id="IPR058912">
    <property type="entry name" value="HTH_animal"/>
</dbReference>
<keyword evidence="2" id="KW-0548">Nucleotidyltransferase</keyword>
<keyword evidence="2" id="KW-0695">RNA-directed DNA polymerase</keyword>
<feature type="non-terminal residue" evidence="2">
    <location>
        <position position="1"/>
    </location>
</feature>
<dbReference type="PANTHER" id="PTHR21301">
    <property type="entry name" value="REVERSE TRANSCRIPTASE"/>
    <property type="match status" value="1"/>
</dbReference>
<organism evidence="2">
    <name type="scientific">Triatoma infestans</name>
    <name type="common">Assassin bug</name>
    <dbReference type="NCBI Taxonomy" id="30076"/>
    <lineage>
        <taxon>Eukaryota</taxon>
        <taxon>Metazoa</taxon>
        <taxon>Ecdysozoa</taxon>
        <taxon>Arthropoda</taxon>
        <taxon>Hexapoda</taxon>
        <taxon>Insecta</taxon>
        <taxon>Pterygota</taxon>
        <taxon>Neoptera</taxon>
        <taxon>Paraneoptera</taxon>
        <taxon>Hemiptera</taxon>
        <taxon>Heteroptera</taxon>
        <taxon>Panheteroptera</taxon>
        <taxon>Cimicomorpha</taxon>
        <taxon>Reduviidae</taxon>
        <taxon>Triatominae</taxon>
        <taxon>Triatoma</taxon>
    </lineage>
</organism>
<protein>
    <submittedName>
        <fullName evidence="2">Putative reverse transcriptase</fullName>
    </submittedName>
</protein>
<dbReference type="GO" id="GO:0003964">
    <property type="term" value="F:RNA-directed DNA polymerase activity"/>
    <property type="evidence" value="ECO:0007669"/>
    <property type="project" value="UniProtKB-KW"/>
</dbReference>
<feature type="domain" description="Reverse transcriptase" evidence="1">
    <location>
        <begin position="365"/>
        <end position="610"/>
    </location>
</feature>
<dbReference type="InterPro" id="IPR000477">
    <property type="entry name" value="RT_dom"/>
</dbReference>